<sequence length="377" mass="43540">MKPLTIRLLNNDITDLYCYAGVVFFTTDEGDVYSISLSTICDELSKKYSEYSNFFKIALINNDYLLNDQFKTLVFGKIYKKFIFEWDKASKIIFEYSLDLSTCENLGRVSGYPIYDIKAYGFHLFVGHGKGADYFKLNTKNAGQNTTKSKKMIDARIVNISAKIGQILYSAGTNGLFTNSLIDENLTINETPLFNTSFKTIWSTWDFANYESNNKFVYFHNKTTKQEKRKYSYSNLDDEKTKNVISEIGFMKINSSELLKEKEIDYIINNNKYYYMILKNGDIKLVNLIKDNDGGIHLSSRRKLIFQNSKEKIISAKSGYESLVIESFDNLSLLKDNKISILNNTQPLNYRTYLTSIRLRKTITASYVGYSDLYLTL</sequence>
<comment type="caution">
    <text evidence="1">The sequence shown here is derived from an EMBL/GenBank/DDBJ whole genome shotgun (WGS) entry which is preliminary data.</text>
</comment>
<dbReference type="RefSeq" id="WP_002683301.1">
    <property type="nucleotide sequence ID" value="NZ_CM001795.1"/>
</dbReference>
<dbReference type="EMBL" id="AGDV01000005">
    <property type="protein sequence ID" value="EMB35301.1"/>
    <property type="molecule type" value="Genomic_DNA"/>
</dbReference>
<gene>
    <name evidence="1" type="ORF">HMPREF9726_00576</name>
</gene>
<dbReference type="HOGENOM" id="CLU_733505_0_0_12"/>
<dbReference type="AlphaFoldDB" id="A0A0E2E6M6"/>
<organism evidence="1">
    <name type="scientific">Treponema denticola H-22</name>
    <dbReference type="NCBI Taxonomy" id="999432"/>
    <lineage>
        <taxon>Bacteria</taxon>
        <taxon>Pseudomonadati</taxon>
        <taxon>Spirochaetota</taxon>
        <taxon>Spirochaetia</taxon>
        <taxon>Spirochaetales</taxon>
        <taxon>Treponemataceae</taxon>
        <taxon>Treponema</taxon>
    </lineage>
</organism>
<accession>A0A0E2E6M6</accession>
<reference evidence="1" key="1">
    <citation type="submission" date="2012-01" db="EMBL/GenBank/DDBJ databases">
        <title>The Genome Sequence of Treponema denticola H-22.</title>
        <authorList>
            <consortium name="The Broad Institute Genome Sequencing Platform"/>
            <person name="Earl A."/>
            <person name="Ward D."/>
            <person name="Feldgarden M."/>
            <person name="Gevers D."/>
            <person name="Blanton J.M."/>
            <person name="Fenno C.J."/>
            <person name="Baranova O.V."/>
            <person name="Mathney J."/>
            <person name="Dewhirst F.E."/>
            <person name="Izard J."/>
            <person name="Young S.K."/>
            <person name="Zeng Q."/>
            <person name="Gargeya S."/>
            <person name="Fitzgerald M."/>
            <person name="Haas B."/>
            <person name="Abouelleil A."/>
            <person name="Alvarado L."/>
            <person name="Arachchi H.M."/>
            <person name="Berlin A."/>
            <person name="Chapman S.B."/>
            <person name="Gearin G."/>
            <person name="Goldberg J."/>
            <person name="Griggs A."/>
            <person name="Gujja S."/>
            <person name="Hansen M."/>
            <person name="Heiman D."/>
            <person name="Howarth C."/>
            <person name="Larimer J."/>
            <person name="Lui A."/>
            <person name="MacDonald P.J.P."/>
            <person name="McCowen C."/>
            <person name="Montmayeur A."/>
            <person name="Murphy C."/>
            <person name="Neiman D."/>
            <person name="Pearson M."/>
            <person name="Priest M."/>
            <person name="Roberts A."/>
            <person name="Saif S."/>
            <person name="Shea T."/>
            <person name="Sisk P."/>
            <person name="Stolte C."/>
            <person name="Sykes S."/>
            <person name="Wortman J."/>
            <person name="Nusbaum C."/>
            <person name="Birren B."/>
        </authorList>
    </citation>
    <scope>NUCLEOTIDE SEQUENCE [LARGE SCALE GENOMIC DNA]</scope>
    <source>
        <strain evidence="1">H-22</strain>
    </source>
</reference>
<protein>
    <submittedName>
        <fullName evidence="1">Uncharacterized protein</fullName>
    </submittedName>
</protein>
<name>A0A0E2E6M6_TREDN</name>
<proteinExistence type="predicted"/>
<evidence type="ECO:0000313" key="1">
    <source>
        <dbReference type="EMBL" id="EMB35301.1"/>
    </source>
</evidence>
<dbReference type="Proteomes" id="UP000011705">
    <property type="component" value="Chromosome"/>
</dbReference>
<dbReference type="PATRIC" id="fig|999432.5.peg.596"/>